<evidence type="ECO:0000256" key="4">
    <source>
        <dbReference type="ARBA" id="ARBA00022559"/>
    </source>
</evidence>
<dbReference type="PIRSF" id="PIRSF000239">
    <property type="entry name" value="AHPC"/>
    <property type="match status" value="1"/>
</dbReference>
<keyword evidence="5" id="KW-0049">Antioxidant</keyword>
<protein>
    <recommendedName>
        <fullName evidence="3">thioredoxin-dependent peroxiredoxin</fullName>
        <ecNumber evidence="3">1.11.1.24</ecNumber>
    </recommendedName>
    <alternativeName>
        <fullName evidence="11">Bacterioferritin comigratory protein</fullName>
    </alternativeName>
    <alternativeName>
        <fullName evidence="9">Thioredoxin peroxidase</fullName>
    </alternativeName>
</protein>
<evidence type="ECO:0000256" key="8">
    <source>
        <dbReference type="ARBA" id="ARBA00023284"/>
    </source>
</evidence>
<evidence type="ECO:0000256" key="3">
    <source>
        <dbReference type="ARBA" id="ARBA00013017"/>
    </source>
</evidence>
<keyword evidence="6" id="KW-0560">Oxidoreductase</keyword>
<evidence type="ECO:0000256" key="2">
    <source>
        <dbReference type="ARBA" id="ARBA00011245"/>
    </source>
</evidence>
<evidence type="ECO:0000256" key="5">
    <source>
        <dbReference type="ARBA" id="ARBA00022862"/>
    </source>
</evidence>
<comment type="subunit">
    <text evidence="2">Monomer.</text>
</comment>
<evidence type="ECO:0000256" key="11">
    <source>
        <dbReference type="ARBA" id="ARBA00041373"/>
    </source>
</evidence>
<dbReference type="RefSeq" id="WP_074731235.1">
    <property type="nucleotide sequence ID" value="NZ_CADAIQ010000003.1"/>
</dbReference>
<evidence type="ECO:0000256" key="9">
    <source>
        <dbReference type="ARBA" id="ARBA00032824"/>
    </source>
</evidence>
<name>A0A1H6QNL7_9FIRM</name>
<dbReference type="InterPro" id="IPR024706">
    <property type="entry name" value="Peroxiredoxin_AhpC-typ"/>
</dbReference>
<evidence type="ECO:0000256" key="6">
    <source>
        <dbReference type="ARBA" id="ARBA00023002"/>
    </source>
</evidence>
<dbReference type="InterPro" id="IPR013766">
    <property type="entry name" value="Thioredoxin_domain"/>
</dbReference>
<comment type="catalytic activity">
    <reaction evidence="12">
        <text>a hydroperoxide + [thioredoxin]-dithiol = an alcohol + [thioredoxin]-disulfide + H2O</text>
        <dbReference type="Rhea" id="RHEA:62620"/>
        <dbReference type="Rhea" id="RHEA-COMP:10698"/>
        <dbReference type="Rhea" id="RHEA-COMP:10700"/>
        <dbReference type="ChEBI" id="CHEBI:15377"/>
        <dbReference type="ChEBI" id="CHEBI:29950"/>
        <dbReference type="ChEBI" id="CHEBI:30879"/>
        <dbReference type="ChEBI" id="CHEBI:35924"/>
        <dbReference type="ChEBI" id="CHEBI:50058"/>
        <dbReference type="EC" id="1.11.1.24"/>
    </reaction>
</comment>
<dbReference type="GO" id="GO:0005737">
    <property type="term" value="C:cytoplasm"/>
    <property type="evidence" value="ECO:0007669"/>
    <property type="project" value="TreeGrafter"/>
</dbReference>
<evidence type="ECO:0000256" key="7">
    <source>
        <dbReference type="ARBA" id="ARBA00023157"/>
    </source>
</evidence>
<dbReference type="Proteomes" id="UP000183028">
    <property type="component" value="Unassembled WGS sequence"/>
</dbReference>
<dbReference type="FunFam" id="3.40.30.10:FF:000007">
    <property type="entry name" value="Thioredoxin-dependent thiol peroxidase"/>
    <property type="match status" value="1"/>
</dbReference>
<accession>A0A1H6QNL7</accession>
<evidence type="ECO:0000313" key="15">
    <source>
        <dbReference type="EMBL" id="SEI45153.1"/>
    </source>
</evidence>
<gene>
    <name evidence="15" type="ORF">SAMN04487834_100464</name>
</gene>
<dbReference type="STRING" id="322505.SAMN04487836_10251"/>
<keyword evidence="4" id="KW-0575">Peroxidase</keyword>
<organism evidence="15 16">
    <name type="scientific">Sharpea azabuensis</name>
    <dbReference type="NCBI Taxonomy" id="322505"/>
    <lineage>
        <taxon>Bacteria</taxon>
        <taxon>Bacillati</taxon>
        <taxon>Bacillota</taxon>
        <taxon>Erysipelotrichia</taxon>
        <taxon>Erysipelotrichales</taxon>
        <taxon>Coprobacillaceae</taxon>
        <taxon>Sharpea</taxon>
    </lineage>
</organism>
<sequence>MLEVGSLAPDFSLPDENGEIHKLSDYRGQKVILYFYPKDNTAGCTKQACGFKDRYPLIQEKGAVVLGISKDSVRAHKNFKTKYDLPFTLLSDPEHQVIEMYDVWKEKKNYGRVYMGIVRSTYLIDEKGIIVKALEKVKPDQNPQDMVDVL</sequence>
<dbReference type="InterPro" id="IPR036249">
    <property type="entry name" value="Thioredoxin-like_sf"/>
</dbReference>
<dbReference type="eggNOG" id="COG1225">
    <property type="taxonomic scope" value="Bacteria"/>
</dbReference>
<evidence type="ECO:0000313" key="16">
    <source>
        <dbReference type="Proteomes" id="UP000183028"/>
    </source>
</evidence>
<evidence type="ECO:0000256" key="10">
    <source>
        <dbReference type="ARBA" id="ARBA00038489"/>
    </source>
</evidence>
<dbReference type="OrthoDB" id="9812811at2"/>
<dbReference type="GO" id="GO:0008379">
    <property type="term" value="F:thioredoxin peroxidase activity"/>
    <property type="evidence" value="ECO:0007669"/>
    <property type="project" value="TreeGrafter"/>
</dbReference>
<dbReference type="InterPro" id="IPR000866">
    <property type="entry name" value="AhpC/TSA"/>
</dbReference>
<evidence type="ECO:0000256" key="12">
    <source>
        <dbReference type="ARBA" id="ARBA00049091"/>
    </source>
</evidence>
<dbReference type="GO" id="GO:0034599">
    <property type="term" value="P:cellular response to oxidative stress"/>
    <property type="evidence" value="ECO:0007669"/>
    <property type="project" value="TreeGrafter"/>
</dbReference>
<dbReference type="PROSITE" id="PS51352">
    <property type="entry name" value="THIOREDOXIN_2"/>
    <property type="match status" value="1"/>
</dbReference>
<feature type="active site" description="Cysteine sulfenic acid (-SOH) intermediate; for peroxidase activity" evidence="13">
    <location>
        <position position="44"/>
    </location>
</feature>
<feature type="domain" description="Thioredoxin" evidence="14">
    <location>
        <begin position="2"/>
        <end position="150"/>
    </location>
</feature>
<dbReference type="Pfam" id="PF00578">
    <property type="entry name" value="AhpC-TSA"/>
    <property type="match status" value="1"/>
</dbReference>
<evidence type="ECO:0000256" key="1">
    <source>
        <dbReference type="ARBA" id="ARBA00003330"/>
    </source>
</evidence>
<dbReference type="AlphaFoldDB" id="A0A1H6QNL7"/>
<keyword evidence="7" id="KW-1015">Disulfide bond</keyword>
<dbReference type="PANTHER" id="PTHR42801:SF4">
    <property type="entry name" value="AHPC_TSA FAMILY PROTEIN"/>
    <property type="match status" value="1"/>
</dbReference>
<dbReference type="NCBIfam" id="NF006960">
    <property type="entry name" value="PRK09437.1"/>
    <property type="match status" value="1"/>
</dbReference>
<dbReference type="PANTHER" id="PTHR42801">
    <property type="entry name" value="THIOREDOXIN-DEPENDENT PEROXIDE REDUCTASE"/>
    <property type="match status" value="1"/>
</dbReference>
<dbReference type="CDD" id="cd03017">
    <property type="entry name" value="PRX_BCP"/>
    <property type="match status" value="1"/>
</dbReference>
<evidence type="ECO:0000259" key="14">
    <source>
        <dbReference type="PROSITE" id="PS51352"/>
    </source>
</evidence>
<dbReference type="SUPFAM" id="SSF52833">
    <property type="entry name" value="Thioredoxin-like"/>
    <property type="match status" value="1"/>
</dbReference>
<dbReference type="InterPro" id="IPR050924">
    <property type="entry name" value="Peroxiredoxin_BCP/PrxQ"/>
</dbReference>
<comment type="similarity">
    <text evidence="10">Belongs to the peroxiredoxin family. BCP/PrxQ subfamily.</text>
</comment>
<dbReference type="GO" id="GO:0045454">
    <property type="term" value="P:cell redox homeostasis"/>
    <property type="evidence" value="ECO:0007669"/>
    <property type="project" value="TreeGrafter"/>
</dbReference>
<proteinExistence type="inferred from homology"/>
<dbReference type="Gene3D" id="3.40.30.10">
    <property type="entry name" value="Glutaredoxin"/>
    <property type="match status" value="1"/>
</dbReference>
<comment type="function">
    <text evidence="1">Thiol-specific peroxidase that catalyzes the reduction of hydrogen peroxide and organic hydroperoxides to water and alcohols, respectively. Plays a role in cell protection against oxidative stress by detoxifying peroxides and as sensor of hydrogen peroxide-mediated signaling events.</text>
</comment>
<reference evidence="16" key="1">
    <citation type="submission" date="2016-10" db="EMBL/GenBank/DDBJ databases">
        <authorList>
            <person name="Varghese N."/>
        </authorList>
    </citation>
    <scope>NUCLEOTIDE SEQUENCE [LARGE SCALE GENOMIC DNA]</scope>
    <source>
        <strain evidence="16">DSM 20406</strain>
    </source>
</reference>
<dbReference type="EMBL" id="FNYK01000004">
    <property type="protein sequence ID" value="SEI45153.1"/>
    <property type="molecule type" value="Genomic_DNA"/>
</dbReference>
<evidence type="ECO:0000256" key="13">
    <source>
        <dbReference type="PIRSR" id="PIRSR000239-1"/>
    </source>
</evidence>
<keyword evidence="16" id="KW-1185">Reference proteome</keyword>
<keyword evidence="8" id="KW-0676">Redox-active center</keyword>
<dbReference type="EC" id="1.11.1.24" evidence="3"/>